<evidence type="ECO:0000256" key="2">
    <source>
        <dbReference type="ARBA" id="ARBA00022448"/>
    </source>
</evidence>
<feature type="transmembrane region" description="Helical" evidence="7">
    <location>
        <begin position="58"/>
        <end position="77"/>
    </location>
</feature>
<evidence type="ECO:0000256" key="7">
    <source>
        <dbReference type="SAM" id="Phobius"/>
    </source>
</evidence>
<dbReference type="PANTHER" id="PTHR23501:SF197">
    <property type="entry name" value="COMD"/>
    <property type="match status" value="1"/>
</dbReference>
<dbReference type="InterPro" id="IPR036259">
    <property type="entry name" value="MFS_trans_sf"/>
</dbReference>
<dbReference type="InterPro" id="IPR020846">
    <property type="entry name" value="MFS_dom"/>
</dbReference>
<organism evidence="9 10">
    <name type="scientific">Tsukamurella soli</name>
    <dbReference type="NCBI Taxonomy" id="644556"/>
    <lineage>
        <taxon>Bacteria</taxon>
        <taxon>Bacillati</taxon>
        <taxon>Actinomycetota</taxon>
        <taxon>Actinomycetes</taxon>
        <taxon>Mycobacteriales</taxon>
        <taxon>Tsukamurellaceae</taxon>
        <taxon>Tsukamurella</taxon>
    </lineage>
</organism>
<dbReference type="CDD" id="cd17502">
    <property type="entry name" value="MFS_Azr1_MDR_like"/>
    <property type="match status" value="1"/>
</dbReference>
<feature type="transmembrane region" description="Helical" evidence="7">
    <location>
        <begin position="479"/>
        <end position="497"/>
    </location>
</feature>
<keyword evidence="3" id="KW-1003">Cell membrane</keyword>
<sequence>MTTATASPESAARAPIPVAQRNLIFGTIMVGMLLAALDQTIVSTALPTIVGDLGGAGHMSWIVTAYMLAETVSTVLAGKFGDLYGRKNVLIVSVVTFIVGSFFCGLSTNMEWLIVARAVQGIGGGGITVTATALIADVIPLRERGKYQGALGAVFGVTTVIGPLLGGLFTDHLSWRWAFYVNVPVAIVVVAMALKFIPGASERIKTRVDYLGVAFVALASVALTLGLSWGGSQYAWGSGVIIGLFVGSVVGYVIFVFVELRAAEPILPMHLFQQRVFTIASILAFIVGFAMLGAMTYLPVFLQYAQGSSATGSGLRTLPMVLGLLITAMASGTVVGRTGRYKAFPIAGAAVIAVGLYLLSRMDEHTSVLVTSLYIFVLGLGIGLIMQVLTLVVQNTASYRDLGTATSAVTFFRTLGMSFGAAVMGTLYANRLRSHLAPAVMQARLTDPSAAMEPAKLRALPAAQRDPIVHAYAETLHGVFLWVVPVALLALVLALFLPQVAMREAASDSARGPSEGFGMPEAGSSEVQLETVIGRILRRQDRGRALAEAVARSGSPLDVPTAWGVLGVGLPARILGLTATQSGIERHIGIPEGVLTSFFDEIVADGYLTRDGAALRVTDAGRAQVQRISTAWTEMLTDSVRDWLPADSDRPELHADVRAALGRIARRALEEDDENSGRLAIAGRHEAP</sequence>
<dbReference type="SUPFAM" id="SSF103473">
    <property type="entry name" value="MFS general substrate transporter"/>
    <property type="match status" value="1"/>
</dbReference>
<keyword evidence="10" id="KW-1185">Reference proteome</keyword>
<dbReference type="Gene3D" id="1.20.1250.20">
    <property type="entry name" value="MFS general substrate transporter like domains"/>
    <property type="match status" value="1"/>
</dbReference>
<feature type="domain" description="Major facilitator superfamily (MFS) profile" evidence="8">
    <location>
        <begin position="24"/>
        <end position="502"/>
    </location>
</feature>
<dbReference type="PRINTS" id="PR01036">
    <property type="entry name" value="TCRTETB"/>
</dbReference>
<accession>A0ABP8K6V1</accession>
<proteinExistence type="predicted"/>
<feature type="transmembrane region" description="Helical" evidence="7">
    <location>
        <begin position="235"/>
        <end position="255"/>
    </location>
</feature>
<evidence type="ECO:0000256" key="1">
    <source>
        <dbReference type="ARBA" id="ARBA00004651"/>
    </source>
</evidence>
<evidence type="ECO:0000256" key="4">
    <source>
        <dbReference type="ARBA" id="ARBA00022692"/>
    </source>
</evidence>
<evidence type="ECO:0000256" key="3">
    <source>
        <dbReference type="ARBA" id="ARBA00022475"/>
    </source>
</evidence>
<name>A0ABP8K6V1_9ACTN</name>
<feature type="transmembrane region" description="Helical" evidence="7">
    <location>
        <begin position="210"/>
        <end position="229"/>
    </location>
</feature>
<evidence type="ECO:0000313" key="9">
    <source>
        <dbReference type="EMBL" id="GAA4401050.1"/>
    </source>
</evidence>
<comment type="subcellular location">
    <subcellularLocation>
        <location evidence="1">Cell membrane</location>
        <topology evidence="1">Multi-pass membrane protein</topology>
    </subcellularLocation>
</comment>
<gene>
    <name evidence="9" type="ORF">GCM10023147_40260</name>
</gene>
<feature type="transmembrane region" description="Helical" evidence="7">
    <location>
        <begin position="343"/>
        <end position="360"/>
    </location>
</feature>
<feature type="transmembrane region" description="Helical" evidence="7">
    <location>
        <begin position="405"/>
        <end position="429"/>
    </location>
</feature>
<keyword evidence="5 7" id="KW-1133">Transmembrane helix</keyword>
<evidence type="ECO:0000313" key="10">
    <source>
        <dbReference type="Proteomes" id="UP001500635"/>
    </source>
</evidence>
<dbReference type="EMBL" id="BAABFR010000084">
    <property type="protein sequence ID" value="GAA4401050.1"/>
    <property type="molecule type" value="Genomic_DNA"/>
</dbReference>
<dbReference type="Pfam" id="PF07690">
    <property type="entry name" value="MFS_1"/>
    <property type="match status" value="1"/>
</dbReference>
<dbReference type="InterPro" id="IPR004638">
    <property type="entry name" value="EmrB-like"/>
</dbReference>
<dbReference type="PANTHER" id="PTHR23501">
    <property type="entry name" value="MAJOR FACILITATOR SUPERFAMILY"/>
    <property type="match status" value="1"/>
</dbReference>
<feature type="transmembrane region" description="Helical" evidence="7">
    <location>
        <begin position="147"/>
        <end position="165"/>
    </location>
</feature>
<feature type="transmembrane region" description="Helical" evidence="7">
    <location>
        <begin position="114"/>
        <end position="135"/>
    </location>
</feature>
<feature type="transmembrane region" description="Helical" evidence="7">
    <location>
        <begin position="318"/>
        <end position="336"/>
    </location>
</feature>
<comment type="caution">
    <text evidence="9">The sequence shown here is derived from an EMBL/GenBank/DDBJ whole genome shotgun (WGS) entry which is preliminary data.</text>
</comment>
<feature type="transmembrane region" description="Helical" evidence="7">
    <location>
        <begin position="177"/>
        <end position="198"/>
    </location>
</feature>
<dbReference type="Gene3D" id="1.20.1720.10">
    <property type="entry name" value="Multidrug resistance protein D"/>
    <property type="match status" value="1"/>
</dbReference>
<dbReference type="PROSITE" id="PS50850">
    <property type="entry name" value="MFS"/>
    <property type="match status" value="1"/>
</dbReference>
<dbReference type="InterPro" id="IPR011701">
    <property type="entry name" value="MFS"/>
</dbReference>
<feature type="transmembrane region" description="Helical" evidence="7">
    <location>
        <begin position="276"/>
        <end position="298"/>
    </location>
</feature>
<evidence type="ECO:0000256" key="5">
    <source>
        <dbReference type="ARBA" id="ARBA00022989"/>
    </source>
</evidence>
<dbReference type="RefSeq" id="WP_344999401.1">
    <property type="nucleotide sequence ID" value="NZ_BAABFR010000084.1"/>
</dbReference>
<keyword evidence="6 7" id="KW-0472">Membrane</keyword>
<dbReference type="NCBIfam" id="TIGR00711">
    <property type="entry name" value="efflux_EmrB"/>
    <property type="match status" value="1"/>
</dbReference>
<feature type="transmembrane region" description="Helical" evidence="7">
    <location>
        <begin position="372"/>
        <end position="393"/>
    </location>
</feature>
<reference evidence="10" key="1">
    <citation type="journal article" date="2019" name="Int. J. Syst. Evol. Microbiol.">
        <title>The Global Catalogue of Microorganisms (GCM) 10K type strain sequencing project: providing services to taxonomists for standard genome sequencing and annotation.</title>
        <authorList>
            <consortium name="The Broad Institute Genomics Platform"/>
            <consortium name="The Broad Institute Genome Sequencing Center for Infectious Disease"/>
            <person name="Wu L."/>
            <person name="Ma J."/>
        </authorList>
    </citation>
    <scope>NUCLEOTIDE SEQUENCE [LARGE SCALE GENOMIC DNA]</scope>
    <source>
        <strain evidence="10">JCM 17688</strain>
    </source>
</reference>
<feature type="transmembrane region" description="Helical" evidence="7">
    <location>
        <begin position="89"/>
        <end position="108"/>
    </location>
</feature>
<protein>
    <submittedName>
        <fullName evidence="9">MDR family MFS transporter</fullName>
    </submittedName>
</protein>
<evidence type="ECO:0000259" key="8">
    <source>
        <dbReference type="PROSITE" id="PS50850"/>
    </source>
</evidence>
<feature type="transmembrane region" description="Helical" evidence="7">
    <location>
        <begin position="23"/>
        <end position="46"/>
    </location>
</feature>
<keyword evidence="4 7" id="KW-0812">Transmembrane</keyword>
<keyword evidence="2" id="KW-0813">Transport</keyword>
<dbReference type="Proteomes" id="UP001500635">
    <property type="component" value="Unassembled WGS sequence"/>
</dbReference>
<evidence type="ECO:0000256" key="6">
    <source>
        <dbReference type="ARBA" id="ARBA00023136"/>
    </source>
</evidence>